<sequence>MDDQRLFAIEQGGAESGEGAVTPIIFLHGFDGRAEIWAPLQDALSSSQRRTIAFDLPGHGRSRDYPGFGPPKIAARAVLAELDARGITAAHIIGHSMGGAIASLIGLFAPERVASLTLLAPGGFGKEIGAERIRAVMDAEGVDAIGTALGGMGAPGWVPDSDTVAAIAAARNPAGRAAIRQIFEHLFATGEQGVLPLDAIAATGRPVHVIWGSEDRVTPTAQASGVPREFTVTLLDGFGHMLMLEAPEACLAAIRANREEVEKR</sequence>
<comment type="caution">
    <text evidence="2">The sequence shown here is derived from an EMBL/GenBank/DDBJ whole genome shotgun (WGS) entry which is preliminary data.</text>
</comment>
<dbReference type="PRINTS" id="PR00111">
    <property type="entry name" value="ABHYDROLASE"/>
</dbReference>
<dbReference type="SUPFAM" id="SSF53474">
    <property type="entry name" value="alpha/beta-Hydrolases"/>
    <property type="match status" value="1"/>
</dbReference>
<dbReference type="AlphaFoldDB" id="A0A0F9XA61"/>
<proteinExistence type="predicted"/>
<dbReference type="Pfam" id="PF12697">
    <property type="entry name" value="Abhydrolase_6"/>
    <property type="match status" value="1"/>
</dbReference>
<dbReference type="GO" id="GO:0046464">
    <property type="term" value="P:acylglycerol catabolic process"/>
    <property type="evidence" value="ECO:0007669"/>
    <property type="project" value="TreeGrafter"/>
</dbReference>
<evidence type="ECO:0000259" key="1">
    <source>
        <dbReference type="Pfam" id="PF12697"/>
    </source>
</evidence>
<dbReference type="InterPro" id="IPR000073">
    <property type="entry name" value="AB_hydrolase_1"/>
</dbReference>
<dbReference type="InterPro" id="IPR029058">
    <property type="entry name" value="AB_hydrolase_fold"/>
</dbReference>
<evidence type="ECO:0000313" key="2">
    <source>
        <dbReference type="EMBL" id="KKN88558.1"/>
    </source>
</evidence>
<gene>
    <name evidence="2" type="ORF">LCGC14_0246690</name>
</gene>
<feature type="domain" description="AB hydrolase-1" evidence="1">
    <location>
        <begin position="24"/>
        <end position="252"/>
    </location>
</feature>
<accession>A0A0F9XA61</accession>
<dbReference type="InterPro" id="IPR050266">
    <property type="entry name" value="AB_hydrolase_sf"/>
</dbReference>
<dbReference type="GO" id="GO:0047372">
    <property type="term" value="F:monoacylglycerol lipase activity"/>
    <property type="evidence" value="ECO:0007669"/>
    <property type="project" value="TreeGrafter"/>
</dbReference>
<reference evidence="2" key="1">
    <citation type="journal article" date="2015" name="Nature">
        <title>Complex archaea that bridge the gap between prokaryotes and eukaryotes.</title>
        <authorList>
            <person name="Spang A."/>
            <person name="Saw J.H."/>
            <person name="Jorgensen S.L."/>
            <person name="Zaremba-Niedzwiedzka K."/>
            <person name="Martijn J."/>
            <person name="Lind A.E."/>
            <person name="van Eijk R."/>
            <person name="Schleper C."/>
            <person name="Guy L."/>
            <person name="Ettema T.J."/>
        </authorList>
    </citation>
    <scope>NUCLEOTIDE SEQUENCE</scope>
</reference>
<dbReference type="Gene3D" id="3.40.50.1820">
    <property type="entry name" value="alpha/beta hydrolase"/>
    <property type="match status" value="1"/>
</dbReference>
<organism evidence="2">
    <name type="scientific">marine sediment metagenome</name>
    <dbReference type="NCBI Taxonomy" id="412755"/>
    <lineage>
        <taxon>unclassified sequences</taxon>
        <taxon>metagenomes</taxon>
        <taxon>ecological metagenomes</taxon>
    </lineage>
</organism>
<dbReference type="GO" id="GO:0016020">
    <property type="term" value="C:membrane"/>
    <property type="evidence" value="ECO:0007669"/>
    <property type="project" value="TreeGrafter"/>
</dbReference>
<dbReference type="EMBL" id="LAZR01000127">
    <property type="protein sequence ID" value="KKN88558.1"/>
    <property type="molecule type" value="Genomic_DNA"/>
</dbReference>
<name>A0A0F9XA61_9ZZZZ</name>
<protein>
    <recommendedName>
        <fullName evidence="1">AB hydrolase-1 domain-containing protein</fullName>
    </recommendedName>
</protein>
<dbReference type="PANTHER" id="PTHR43798:SF5">
    <property type="entry name" value="MONOACYLGLYCEROL LIPASE ABHD6"/>
    <property type="match status" value="1"/>
</dbReference>
<dbReference type="PANTHER" id="PTHR43798">
    <property type="entry name" value="MONOACYLGLYCEROL LIPASE"/>
    <property type="match status" value="1"/>
</dbReference>